<comment type="caution">
    <text evidence="5">The sequence shown here is derived from an EMBL/GenBank/DDBJ whole genome shotgun (WGS) entry which is preliminary data.</text>
</comment>
<organism evidence="5 6">
    <name type="scientific">Virgisporangium aliadipatigenens</name>
    <dbReference type="NCBI Taxonomy" id="741659"/>
    <lineage>
        <taxon>Bacteria</taxon>
        <taxon>Bacillati</taxon>
        <taxon>Actinomycetota</taxon>
        <taxon>Actinomycetes</taxon>
        <taxon>Micromonosporales</taxon>
        <taxon>Micromonosporaceae</taxon>
        <taxon>Virgisporangium</taxon>
    </lineage>
</organism>
<dbReference type="SUPFAM" id="SSF53474">
    <property type="entry name" value="alpha/beta-Hydrolases"/>
    <property type="match status" value="1"/>
</dbReference>
<protein>
    <submittedName>
        <fullName evidence="5">Lipase</fullName>
    </submittedName>
</protein>
<keyword evidence="1" id="KW-0378">Hydrolase</keyword>
<evidence type="ECO:0000256" key="1">
    <source>
        <dbReference type="ARBA" id="ARBA00022801"/>
    </source>
</evidence>
<evidence type="ECO:0000313" key="6">
    <source>
        <dbReference type="Proteomes" id="UP000619260"/>
    </source>
</evidence>
<evidence type="ECO:0000313" key="5">
    <source>
        <dbReference type="EMBL" id="GIJ48230.1"/>
    </source>
</evidence>
<dbReference type="PANTHER" id="PTHR10272">
    <property type="entry name" value="PLATELET-ACTIVATING FACTOR ACETYLHYDROLASE"/>
    <property type="match status" value="1"/>
</dbReference>
<keyword evidence="6" id="KW-1185">Reference proteome</keyword>
<dbReference type="GO" id="GO:0016042">
    <property type="term" value="P:lipid catabolic process"/>
    <property type="evidence" value="ECO:0007669"/>
    <property type="project" value="UniProtKB-KW"/>
</dbReference>
<gene>
    <name evidence="5" type="ORF">Val02_51160</name>
</gene>
<feature type="chain" id="PRO_5039410683" evidence="4">
    <location>
        <begin position="22"/>
        <end position="366"/>
    </location>
</feature>
<dbReference type="Pfam" id="PF03403">
    <property type="entry name" value="PAF-AH_p_II"/>
    <property type="match status" value="1"/>
</dbReference>
<dbReference type="AlphaFoldDB" id="A0A8J3YQQ9"/>
<keyword evidence="4" id="KW-0732">Signal</keyword>
<accession>A0A8J3YQQ9</accession>
<keyword evidence="3" id="KW-0443">Lipid metabolism</keyword>
<feature type="signal peptide" evidence="4">
    <location>
        <begin position="1"/>
        <end position="21"/>
    </location>
</feature>
<dbReference type="EMBL" id="BOPF01000019">
    <property type="protein sequence ID" value="GIJ48230.1"/>
    <property type="molecule type" value="Genomic_DNA"/>
</dbReference>
<dbReference type="Proteomes" id="UP000619260">
    <property type="component" value="Unassembled WGS sequence"/>
</dbReference>
<reference evidence="5" key="1">
    <citation type="submission" date="2021-01" db="EMBL/GenBank/DDBJ databases">
        <title>Whole genome shotgun sequence of Virgisporangium aliadipatigenens NBRC 105644.</title>
        <authorList>
            <person name="Komaki H."/>
            <person name="Tamura T."/>
        </authorList>
    </citation>
    <scope>NUCLEOTIDE SEQUENCE</scope>
    <source>
        <strain evidence="5">NBRC 105644</strain>
    </source>
</reference>
<dbReference type="InterPro" id="IPR029058">
    <property type="entry name" value="AB_hydrolase_fold"/>
</dbReference>
<dbReference type="GO" id="GO:0003847">
    <property type="term" value="F:1-alkyl-2-acetylglycerophosphocholine esterase activity"/>
    <property type="evidence" value="ECO:0007669"/>
    <property type="project" value="TreeGrafter"/>
</dbReference>
<keyword evidence="2" id="KW-0442">Lipid degradation</keyword>
<evidence type="ECO:0000256" key="2">
    <source>
        <dbReference type="ARBA" id="ARBA00022963"/>
    </source>
</evidence>
<name>A0A8J3YQQ9_9ACTN</name>
<dbReference type="PANTHER" id="PTHR10272:SF0">
    <property type="entry name" value="PLATELET-ACTIVATING FACTOR ACETYLHYDROLASE"/>
    <property type="match status" value="1"/>
</dbReference>
<dbReference type="RefSeq" id="WP_203901718.1">
    <property type="nucleotide sequence ID" value="NZ_BOPF01000019.1"/>
</dbReference>
<proteinExistence type="predicted"/>
<dbReference type="Gene3D" id="3.40.50.1820">
    <property type="entry name" value="alpha/beta hydrolase"/>
    <property type="match status" value="1"/>
</dbReference>
<evidence type="ECO:0000256" key="3">
    <source>
        <dbReference type="ARBA" id="ARBA00023098"/>
    </source>
</evidence>
<sequence>MWSTYAAAAALLVAAPAPVQLTLPVPTGPDRIGTVSLHLVDSSRPDPWVPAERVRELMVQIWYPAKETRGHPRAGWVTPGVAARINPPGSGLVLPVTHGHTGAPAAPGRRPVVLYSPGFGLERTGSTALVEDLASHGYVVVTIDHPHDAQFVEFPDGRIAEHAVPVPTDPEEAERIIGKALDVRVADVRFVLDRLGSGSLRLPRGLTMDLGRVGMFGSSLGGATAAEAMLADRRIKAGLNLDGSFLGRVLDEGLDRPFLMLGSTHGSDGEEDETWTRMWAGLRGPRHHLELNGAGHLSFTDLQTLLPQAGTPPADAEPLIGTIDARRSIAAQRAYIRAFYDRYLRACEAPLLDGPSRRYPEMLFRG</sequence>
<evidence type="ECO:0000256" key="4">
    <source>
        <dbReference type="SAM" id="SignalP"/>
    </source>
</evidence>